<dbReference type="EMBL" id="MU853435">
    <property type="protein sequence ID" value="KAK4130487.1"/>
    <property type="molecule type" value="Genomic_DNA"/>
</dbReference>
<keyword evidence="4" id="KW-1185">Reference proteome</keyword>
<evidence type="ECO:0000259" key="2">
    <source>
        <dbReference type="Pfam" id="PF07859"/>
    </source>
</evidence>
<evidence type="ECO:0000256" key="1">
    <source>
        <dbReference type="ARBA" id="ARBA00022801"/>
    </source>
</evidence>
<evidence type="ECO:0000313" key="3">
    <source>
        <dbReference type="EMBL" id="KAK4130487.1"/>
    </source>
</evidence>
<name>A0AAN6UCH6_9PEZI</name>
<organism evidence="3 4">
    <name type="scientific">Trichocladium antarcticum</name>
    <dbReference type="NCBI Taxonomy" id="1450529"/>
    <lineage>
        <taxon>Eukaryota</taxon>
        <taxon>Fungi</taxon>
        <taxon>Dikarya</taxon>
        <taxon>Ascomycota</taxon>
        <taxon>Pezizomycotina</taxon>
        <taxon>Sordariomycetes</taxon>
        <taxon>Sordariomycetidae</taxon>
        <taxon>Sordariales</taxon>
        <taxon>Chaetomiaceae</taxon>
        <taxon>Trichocladium</taxon>
    </lineage>
</organism>
<sequence>MSTRPIPTVGTRAHRVNGAVADFFANHPGLELGGVGGFTVERRTHMEIFAFHKTPVSKVCPIGEVEFTAIRGPHGTVPIRVLYPSSGEERRKRGQAAALIYFHGGGFSIGSVDEFENGLRLVAEESGCQIYAVEYRLAPEFRYPTQLDEYSAVIDWLQGEGCAARGVHPDRVAGGGDGAGGNMTAAVCLRRFDQGTKPLAAQVLVYPLARMPFDTPAAMDSNSGYYLQCNGIFGFADNYLPRPYGPSPLDRYVSPGMQQASELSSQPPAAIFTNGFDPQRDVGIEYARKLQQAGITVHWRHYDDLTDGWLQMGPWSNAARNATRELGHEVGLLLYGETQ</sequence>
<reference evidence="3" key="1">
    <citation type="journal article" date="2023" name="Mol. Phylogenet. Evol.">
        <title>Genome-scale phylogeny and comparative genomics of the fungal order Sordariales.</title>
        <authorList>
            <person name="Hensen N."/>
            <person name="Bonometti L."/>
            <person name="Westerberg I."/>
            <person name="Brannstrom I.O."/>
            <person name="Guillou S."/>
            <person name="Cros-Aarteil S."/>
            <person name="Calhoun S."/>
            <person name="Haridas S."/>
            <person name="Kuo A."/>
            <person name="Mondo S."/>
            <person name="Pangilinan J."/>
            <person name="Riley R."/>
            <person name="LaButti K."/>
            <person name="Andreopoulos B."/>
            <person name="Lipzen A."/>
            <person name="Chen C."/>
            <person name="Yan M."/>
            <person name="Daum C."/>
            <person name="Ng V."/>
            <person name="Clum A."/>
            <person name="Steindorff A."/>
            <person name="Ohm R.A."/>
            <person name="Martin F."/>
            <person name="Silar P."/>
            <person name="Natvig D.O."/>
            <person name="Lalanne C."/>
            <person name="Gautier V."/>
            <person name="Ament-Velasquez S.L."/>
            <person name="Kruys A."/>
            <person name="Hutchinson M.I."/>
            <person name="Powell A.J."/>
            <person name="Barry K."/>
            <person name="Miller A.N."/>
            <person name="Grigoriev I.V."/>
            <person name="Debuchy R."/>
            <person name="Gladieux P."/>
            <person name="Hiltunen Thoren M."/>
            <person name="Johannesson H."/>
        </authorList>
    </citation>
    <scope>NUCLEOTIDE SEQUENCE</scope>
    <source>
        <strain evidence="3">CBS 123565</strain>
    </source>
</reference>
<accession>A0AAN6UCH6</accession>
<dbReference type="SUPFAM" id="SSF53474">
    <property type="entry name" value="alpha/beta-Hydrolases"/>
    <property type="match status" value="1"/>
</dbReference>
<dbReference type="Pfam" id="PF07859">
    <property type="entry name" value="Abhydrolase_3"/>
    <property type="match status" value="1"/>
</dbReference>
<dbReference type="AlphaFoldDB" id="A0AAN6UCH6"/>
<gene>
    <name evidence="3" type="ORF">BT67DRAFT_390909</name>
</gene>
<reference evidence="3" key="2">
    <citation type="submission" date="2023-05" db="EMBL/GenBank/DDBJ databases">
        <authorList>
            <consortium name="Lawrence Berkeley National Laboratory"/>
            <person name="Steindorff A."/>
            <person name="Hensen N."/>
            <person name="Bonometti L."/>
            <person name="Westerberg I."/>
            <person name="Brannstrom I.O."/>
            <person name="Guillou S."/>
            <person name="Cros-Aarteil S."/>
            <person name="Calhoun S."/>
            <person name="Haridas S."/>
            <person name="Kuo A."/>
            <person name="Mondo S."/>
            <person name="Pangilinan J."/>
            <person name="Riley R."/>
            <person name="Labutti K."/>
            <person name="Andreopoulos B."/>
            <person name="Lipzen A."/>
            <person name="Chen C."/>
            <person name="Yanf M."/>
            <person name="Daum C."/>
            <person name="Ng V."/>
            <person name="Clum A."/>
            <person name="Ohm R."/>
            <person name="Martin F."/>
            <person name="Silar P."/>
            <person name="Natvig D."/>
            <person name="Lalanne C."/>
            <person name="Gautier V."/>
            <person name="Ament-Velasquez S.L."/>
            <person name="Kruys A."/>
            <person name="Hutchinson M.I."/>
            <person name="Powell A.J."/>
            <person name="Barry K."/>
            <person name="Miller A.N."/>
            <person name="Grigoriev I.V."/>
            <person name="Debuchy R."/>
            <person name="Gladieux P."/>
            <person name="Thoren M.H."/>
            <person name="Johannesson H."/>
        </authorList>
    </citation>
    <scope>NUCLEOTIDE SEQUENCE</scope>
    <source>
        <strain evidence="3">CBS 123565</strain>
    </source>
</reference>
<dbReference type="GO" id="GO:0016787">
    <property type="term" value="F:hydrolase activity"/>
    <property type="evidence" value="ECO:0007669"/>
    <property type="project" value="UniProtKB-KW"/>
</dbReference>
<proteinExistence type="predicted"/>
<dbReference type="InterPro" id="IPR050300">
    <property type="entry name" value="GDXG_lipolytic_enzyme"/>
</dbReference>
<dbReference type="Proteomes" id="UP001304895">
    <property type="component" value="Unassembled WGS sequence"/>
</dbReference>
<dbReference type="PANTHER" id="PTHR48081">
    <property type="entry name" value="AB HYDROLASE SUPERFAMILY PROTEIN C4A8.06C"/>
    <property type="match status" value="1"/>
</dbReference>
<dbReference type="PANTHER" id="PTHR48081:SF8">
    <property type="entry name" value="ALPHA_BETA HYDROLASE FOLD-3 DOMAIN-CONTAINING PROTEIN-RELATED"/>
    <property type="match status" value="1"/>
</dbReference>
<dbReference type="InterPro" id="IPR029058">
    <property type="entry name" value="AB_hydrolase_fold"/>
</dbReference>
<comment type="caution">
    <text evidence="3">The sequence shown here is derived from an EMBL/GenBank/DDBJ whole genome shotgun (WGS) entry which is preliminary data.</text>
</comment>
<keyword evidence="1" id="KW-0378">Hydrolase</keyword>
<protein>
    <recommendedName>
        <fullName evidence="2">Alpha/beta hydrolase fold-3 domain-containing protein</fullName>
    </recommendedName>
</protein>
<evidence type="ECO:0000313" key="4">
    <source>
        <dbReference type="Proteomes" id="UP001304895"/>
    </source>
</evidence>
<feature type="domain" description="Alpha/beta hydrolase fold-3" evidence="2">
    <location>
        <begin position="99"/>
        <end position="309"/>
    </location>
</feature>
<dbReference type="Gene3D" id="3.40.50.1820">
    <property type="entry name" value="alpha/beta hydrolase"/>
    <property type="match status" value="1"/>
</dbReference>
<dbReference type="InterPro" id="IPR013094">
    <property type="entry name" value="AB_hydrolase_3"/>
</dbReference>